<comment type="caution">
    <text evidence="3">The sequence shown here is derived from an EMBL/GenBank/DDBJ whole genome shotgun (WGS) entry which is preliminary data.</text>
</comment>
<comment type="similarity">
    <text evidence="1">Belongs to the transglycosylase Slt family.</text>
</comment>
<dbReference type="Pfam" id="PF01464">
    <property type="entry name" value="SLT"/>
    <property type="match status" value="1"/>
</dbReference>
<dbReference type="SUPFAM" id="SSF53955">
    <property type="entry name" value="Lysozyme-like"/>
    <property type="match status" value="1"/>
</dbReference>
<evidence type="ECO:0000259" key="2">
    <source>
        <dbReference type="Pfam" id="PF01464"/>
    </source>
</evidence>
<evidence type="ECO:0000256" key="1">
    <source>
        <dbReference type="ARBA" id="ARBA00007734"/>
    </source>
</evidence>
<dbReference type="InterPro" id="IPR023346">
    <property type="entry name" value="Lysozyme-like_dom_sf"/>
</dbReference>
<proteinExistence type="inferred from homology"/>
<evidence type="ECO:0000313" key="4">
    <source>
        <dbReference type="Proteomes" id="UP000605201"/>
    </source>
</evidence>
<organism evidence="3 4">
    <name type="scientific">Candidatus Desulfatibia vada</name>
    <dbReference type="NCBI Taxonomy" id="2841696"/>
    <lineage>
        <taxon>Bacteria</taxon>
        <taxon>Pseudomonadati</taxon>
        <taxon>Thermodesulfobacteriota</taxon>
        <taxon>Desulfobacteria</taxon>
        <taxon>Desulfobacterales</taxon>
        <taxon>Desulfobacterales incertae sedis</taxon>
        <taxon>Candidatus Desulfatibia</taxon>
    </lineage>
</organism>
<reference evidence="3 4" key="1">
    <citation type="submission" date="2020-08" db="EMBL/GenBank/DDBJ databases">
        <title>Bridging the membrane lipid divide: bacteria of the FCB group superphylum have the potential to synthesize archaeal ether lipids.</title>
        <authorList>
            <person name="Villanueva L."/>
            <person name="Von Meijenfeldt F.A.B."/>
            <person name="Westbye A.B."/>
            <person name="Yadav S."/>
            <person name="Hopmans E.C."/>
            <person name="Dutilh B.E."/>
            <person name="Sinninghe Damste J.S."/>
        </authorList>
    </citation>
    <scope>NUCLEOTIDE SEQUENCE [LARGE SCALE GENOMIC DNA]</scope>
    <source>
        <strain evidence="3">NIOZ-UU17</strain>
    </source>
</reference>
<dbReference type="Gene3D" id="1.10.530.10">
    <property type="match status" value="1"/>
</dbReference>
<dbReference type="PANTHER" id="PTHR37423">
    <property type="entry name" value="SOLUBLE LYTIC MUREIN TRANSGLYCOSYLASE-RELATED"/>
    <property type="match status" value="1"/>
</dbReference>
<gene>
    <name evidence="3" type="ORF">H8D96_13810</name>
</gene>
<dbReference type="InterPro" id="IPR008258">
    <property type="entry name" value="Transglycosylase_SLT_dom_1"/>
</dbReference>
<sequence>MDRDQALKLYEVIQVRMNDSLVRALSESDENNTLDEFNFDWMENSAVERQVELYVSKIQQATPQKKPGSSRTEINNIIAHASKTYKVDPDLVEAVVRAESDFNVNCTSSKGAMGLMQLMPETAKELGVKDSYDPVENIMAGTRYLKGLLDRYDGNVALALAAYNWGMGNLERHPERLPRETQTYIARVNNFLNQQKT</sequence>
<accession>A0A8J6TUJ6</accession>
<dbReference type="EMBL" id="JACNIG010000258">
    <property type="protein sequence ID" value="MBC8432982.1"/>
    <property type="molecule type" value="Genomic_DNA"/>
</dbReference>
<dbReference type="PANTHER" id="PTHR37423:SF2">
    <property type="entry name" value="MEMBRANE-BOUND LYTIC MUREIN TRANSGLYCOSYLASE C"/>
    <property type="match status" value="1"/>
</dbReference>
<name>A0A8J6TUJ6_9BACT</name>
<dbReference type="Proteomes" id="UP000605201">
    <property type="component" value="Unassembled WGS sequence"/>
</dbReference>
<feature type="domain" description="Transglycosylase SLT" evidence="2">
    <location>
        <begin position="78"/>
        <end position="173"/>
    </location>
</feature>
<dbReference type="CDD" id="cd00254">
    <property type="entry name" value="LT-like"/>
    <property type="match status" value="1"/>
</dbReference>
<dbReference type="AlphaFoldDB" id="A0A8J6TUJ6"/>
<protein>
    <submittedName>
        <fullName evidence="3">Lytic transglycosylase domain-containing protein</fullName>
    </submittedName>
</protein>
<evidence type="ECO:0000313" key="3">
    <source>
        <dbReference type="EMBL" id="MBC8432982.1"/>
    </source>
</evidence>